<evidence type="ECO:0000313" key="3">
    <source>
        <dbReference type="Proteomes" id="UP000184694"/>
    </source>
</evidence>
<dbReference type="Gene3D" id="2.40.320.10">
    <property type="entry name" value="Hypothetical Protein Pfu-838710-001"/>
    <property type="match status" value="1"/>
</dbReference>
<feature type="domain" description="CYTH" evidence="1">
    <location>
        <begin position="2"/>
        <end position="172"/>
    </location>
</feature>
<dbReference type="SMART" id="SM01118">
    <property type="entry name" value="CYTH"/>
    <property type="match status" value="1"/>
</dbReference>
<dbReference type="InterPro" id="IPR008173">
    <property type="entry name" value="Adenylyl_cyclase_CyaB"/>
</dbReference>
<keyword evidence="3" id="KW-1185">Reference proteome</keyword>
<evidence type="ECO:0000259" key="1">
    <source>
        <dbReference type="PROSITE" id="PS51707"/>
    </source>
</evidence>
<dbReference type="PROSITE" id="PS51707">
    <property type="entry name" value="CYTH"/>
    <property type="match status" value="1"/>
</dbReference>
<dbReference type="PANTHER" id="PTHR21028">
    <property type="entry name" value="SI:CH211-156B7.4"/>
    <property type="match status" value="1"/>
</dbReference>
<dbReference type="CDD" id="cd07890">
    <property type="entry name" value="CYTH-like_AC_IV-like"/>
    <property type="match status" value="1"/>
</dbReference>
<dbReference type="SUPFAM" id="SSF55154">
    <property type="entry name" value="CYTH-like phosphatases"/>
    <property type="match status" value="1"/>
</dbReference>
<proteinExistence type="predicted"/>
<dbReference type="AlphaFoldDB" id="A0A1N6E420"/>
<accession>A0A1N6E420</accession>
<dbReference type="STRING" id="1121457.SAMN02745161_0690"/>
<dbReference type="InterPro" id="IPR023577">
    <property type="entry name" value="CYTH_domain"/>
</dbReference>
<dbReference type="InterPro" id="IPR033469">
    <property type="entry name" value="CYTH-like_dom_sf"/>
</dbReference>
<name>A0A1N6E420_9BACT</name>
<protein>
    <submittedName>
        <fullName evidence="2">Adenylate cyclase</fullName>
    </submittedName>
</protein>
<evidence type="ECO:0000313" key="2">
    <source>
        <dbReference type="EMBL" id="SIN77741.1"/>
    </source>
</evidence>
<dbReference type="Pfam" id="PF01928">
    <property type="entry name" value="CYTH"/>
    <property type="match status" value="1"/>
</dbReference>
<reference evidence="3" key="1">
    <citation type="submission" date="2016-11" db="EMBL/GenBank/DDBJ databases">
        <authorList>
            <person name="Varghese N."/>
            <person name="Submissions S."/>
        </authorList>
    </citation>
    <scope>NUCLEOTIDE SEQUENCE [LARGE SCALE GENOMIC DNA]</scope>
    <source>
        <strain evidence="3">DSM 17456</strain>
    </source>
</reference>
<dbReference type="EMBL" id="FSRG01000003">
    <property type="protein sequence ID" value="SIN77741.1"/>
    <property type="molecule type" value="Genomic_DNA"/>
</dbReference>
<dbReference type="PANTHER" id="PTHR21028:SF2">
    <property type="entry name" value="CYTH DOMAIN-CONTAINING PROTEIN"/>
    <property type="match status" value="1"/>
</dbReference>
<dbReference type="OrthoDB" id="116396at2"/>
<organism evidence="2 3">
    <name type="scientific">Halodesulfovibrio marinisediminis DSM 17456</name>
    <dbReference type="NCBI Taxonomy" id="1121457"/>
    <lineage>
        <taxon>Bacteria</taxon>
        <taxon>Pseudomonadati</taxon>
        <taxon>Thermodesulfobacteriota</taxon>
        <taxon>Desulfovibrionia</taxon>
        <taxon>Desulfovibrionales</taxon>
        <taxon>Desulfovibrionaceae</taxon>
        <taxon>Halodesulfovibrio</taxon>
    </lineage>
</organism>
<sequence length="199" mass="23250">MAFEIELKFIHIDPVLVREKLSALGGLCKGRHLERNVVFDSPERDMKNAGKLLRLRTKQWKNEHETVLTLKLPPKGDMPEDVKIYDERETKVESFEGTYAILEGLGYEGAFRYDKMREEWTLDNVEICIDELSFETVIELEGERDDIFVLADKLSLPRENASTATYHELHRAYRERNNLASQDSFYFTDEECQNLLNTL</sequence>
<dbReference type="Proteomes" id="UP000184694">
    <property type="component" value="Unassembled WGS sequence"/>
</dbReference>
<dbReference type="RefSeq" id="WP_074215539.1">
    <property type="nucleotide sequence ID" value="NZ_FSRG01000003.1"/>
</dbReference>
<gene>
    <name evidence="2" type="ORF">SAMN02745161_0690</name>
</gene>